<evidence type="ECO:0000313" key="2">
    <source>
        <dbReference type="Proteomes" id="UP000004245"/>
    </source>
</evidence>
<dbReference type="RefSeq" id="WP_005515262.1">
    <property type="nucleotide sequence ID" value="NZ_CM001149.1"/>
</dbReference>
<comment type="caution">
    <text evidence="1">The sequence shown here is derived from an EMBL/GenBank/DDBJ whole genome shotgun (WGS) entry which is preliminary data.</text>
</comment>
<accession>E9T0K3</accession>
<dbReference type="AlphaFoldDB" id="E9T0K3"/>
<reference evidence="1" key="1">
    <citation type="submission" date="2011-01" db="EMBL/GenBank/DDBJ databases">
        <authorList>
            <person name="Muzny D."/>
            <person name="Qin X."/>
            <person name="Buhay C."/>
            <person name="Dugan-Rocha S."/>
            <person name="Ding Y."/>
            <person name="Chen G."/>
            <person name="Hawes A."/>
            <person name="Holder M."/>
            <person name="Jhangiani S."/>
            <person name="Johnson A."/>
            <person name="Khan Z."/>
            <person name="Li Z."/>
            <person name="Liu W."/>
            <person name="Liu X."/>
            <person name="Perez L."/>
            <person name="Shen H."/>
            <person name="Wang Q."/>
            <person name="Watt J."/>
            <person name="Xi L."/>
            <person name="Xin Y."/>
            <person name="Zhou J."/>
            <person name="Deng J."/>
            <person name="Jiang H."/>
            <person name="Liu Y."/>
            <person name="Qu J."/>
            <person name="Song X.-Z."/>
            <person name="Zhang L."/>
            <person name="Villasana D."/>
            <person name="Johnson A."/>
            <person name="Liu J."/>
            <person name="Liyanage D."/>
            <person name="Lorensuhewa L."/>
            <person name="Robinson T."/>
            <person name="Song A."/>
            <person name="Song B.-B."/>
            <person name="Dinh H."/>
            <person name="Thornton R."/>
            <person name="Coyle M."/>
            <person name="Francisco L."/>
            <person name="Jackson L."/>
            <person name="Javaid M."/>
            <person name="Korchina V."/>
            <person name="Kovar C."/>
            <person name="Mata R."/>
            <person name="Mathew T."/>
            <person name="Ngo R."/>
            <person name="Nguyen L."/>
            <person name="Nguyen N."/>
            <person name="Okwuonu G."/>
            <person name="Ongeri F."/>
            <person name="Pham C."/>
            <person name="Simmons D."/>
            <person name="Wilczek-Boney K."/>
            <person name="Hale W."/>
            <person name="Jakkamsetti A."/>
            <person name="Pham P."/>
            <person name="Ruth R."/>
            <person name="San Lucas F."/>
            <person name="Warren J."/>
            <person name="Zhang J."/>
            <person name="Zhao Z."/>
            <person name="Zhou C."/>
            <person name="Zhu D."/>
            <person name="Lee S."/>
            <person name="Bess C."/>
            <person name="Blankenburg K."/>
            <person name="Forbes L."/>
            <person name="Fu Q."/>
            <person name="Gubbala S."/>
            <person name="Hirani K."/>
            <person name="Jayaseelan J.C."/>
            <person name="Lara F."/>
            <person name="Munidasa M."/>
            <person name="Palculict T."/>
            <person name="Patil S."/>
            <person name="Pu L.-L."/>
            <person name="Saada N."/>
            <person name="Tang L."/>
            <person name="Weissenberger G."/>
            <person name="Zhu Y."/>
            <person name="Hemphill L."/>
            <person name="Shang Y."/>
            <person name="Youmans B."/>
            <person name="Ayvaz T."/>
            <person name="Ross M."/>
            <person name="Santibanez J."/>
            <person name="Aqrawi P."/>
            <person name="Gross S."/>
            <person name="Joshi V."/>
            <person name="Fowler G."/>
            <person name="Nazareth L."/>
            <person name="Reid J."/>
            <person name="Worley K."/>
            <person name="Petrosino J."/>
            <person name="Highlander S."/>
            <person name="Gibbs R."/>
        </authorList>
    </citation>
    <scope>NUCLEOTIDE SEQUENCE [LARGE SCALE GENOMIC DNA]</scope>
    <source>
        <strain evidence="1">ATCC 33707</strain>
    </source>
</reference>
<gene>
    <name evidence="1" type="ORF">HMPREF0724_12162</name>
</gene>
<name>E9T0K3_RHOHA</name>
<keyword evidence="2" id="KW-1185">Reference proteome</keyword>
<evidence type="ECO:0000313" key="1">
    <source>
        <dbReference type="EMBL" id="EGD23954.1"/>
    </source>
</evidence>
<sequence length="220" mass="24837">MTDHLDRAHIRLLVDRLDLIVEWVAEELENAITCQVAFTDKTLARVTSDGETPLAFNERASDCAHELLGTLRTWTNYVATERSLPWPGDGRTPHFAHWLSRHIYDLASTDRAGDAYTEIVDAYNQAIDTVDRPAEKTRVLDDAKVHEARAWELHRDGIQTAARQIGGPYTGLTARRVRTLARAGRIQPIRCVVETRAEIYRLGDVLDAHLAHPTRQRSAP</sequence>
<protein>
    <submittedName>
        <fullName evidence="1">Uncharacterized protein</fullName>
    </submittedName>
</protein>
<organism evidence="1 2">
    <name type="scientific">Prescottella equi ATCC 33707</name>
    <dbReference type="NCBI Taxonomy" id="525370"/>
    <lineage>
        <taxon>Bacteria</taxon>
        <taxon>Bacillati</taxon>
        <taxon>Actinomycetota</taxon>
        <taxon>Actinomycetes</taxon>
        <taxon>Mycobacteriales</taxon>
        <taxon>Nocardiaceae</taxon>
        <taxon>Prescottella</taxon>
    </lineage>
</organism>
<proteinExistence type="predicted"/>
<dbReference type="HOGENOM" id="CLU_1255144_0_0_11"/>
<dbReference type="Proteomes" id="UP000004245">
    <property type="component" value="Unassembled WGS sequence"/>
</dbReference>
<dbReference type="EMBL" id="ADNW02000010">
    <property type="protein sequence ID" value="EGD23954.1"/>
    <property type="molecule type" value="Genomic_DNA"/>
</dbReference>